<sequence>DILSEEESNDLFQLLQMRYEKHSTILTTNYNLSEWAKIFPGKKCH</sequence>
<dbReference type="EMBL" id="JADIMY010000118">
    <property type="protein sequence ID" value="MBO8428115.1"/>
    <property type="molecule type" value="Genomic_DNA"/>
</dbReference>
<keyword evidence="2" id="KW-0547">Nucleotide-binding</keyword>
<evidence type="ECO:0000313" key="3">
    <source>
        <dbReference type="Proteomes" id="UP000823613"/>
    </source>
</evidence>
<comment type="caution">
    <text evidence="2">The sequence shown here is derived from an EMBL/GenBank/DDBJ whole genome shotgun (WGS) entry which is preliminary data.</text>
</comment>
<proteinExistence type="predicted"/>
<protein>
    <submittedName>
        <fullName evidence="2">ATP-binding protein</fullName>
    </submittedName>
</protein>
<evidence type="ECO:0000259" key="1">
    <source>
        <dbReference type="Pfam" id="PF01695"/>
    </source>
</evidence>
<reference evidence="2" key="1">
    <citation type="submission" date="2020-10" db="EMBL/GenBank/DDBJ databases">
        <authorList>
            <person name="Gilroy R."/>
        </authorList>
    </citation>
    <scope>NUCLEOTIDE SEQUENCE</scope>
    <source>
        <strain evidence="2">11159</strain>
    </source>
</reference>
<dbReference type="Proteomes" id="UP000823613">
    <property type="component" value="Unassembled WGS sequence"/>
</dbReference>
<evidence type="ECO:0000313" key="2">
    <source>
        <dbReference type="EMBL" id="MBO8428115.1"/>
    </source>
</evidence>
<dbReference type="AlphaFoldDB" id="A0A9D9DK00"/>
<dbReference type="GO" id="GO:0005524">
    <property type="term" value="F:ATP binding"/>
    <property type="evidence" value="ECO:0007669"/>
    <property type="project" value="UniProtKB-KW"/>
</dbReference>
<accession>A0A9D9DK00</accession>
<dbReference type="Pfam" id="PF01695">
    <property type="entry name" value="IstB_IS21"/>
    <property type="match status" value="1"/>
</dbReference>
<feature type="non-terminal residue" evidence="2">
    <location>
        <position position="1"/>
    </location>
</feature>
<name>A0A9D9DK00_9BACL</name>
<gene>
    <name evidence="2" type="ORF">IAC58_06205</name>
</gene>
<dbReference type="InterPro" id="IPR027417">
    <property type="entry name" value="P-loop_NTPase"/>
</dbReference>
<dbReference type="Gene3D" id="3.40.50.300">
    <property type="entry name" value="P-loop containing nucleotide triphosphate hydrolases"/>
    <property type="match status" value="1"/>
</dbReference>
<feature type="domain" description="IstB-like ATP-binding" evidence="1">
    <location>
        <begin position="3"/>
        <end position="40"/>
    </location>
</feature>
<organism evidence="2 3">
    <name type="scientific">Candidatus Onthovivens merdipullorum</name>
    <dbReference type="NCBI Taxonomy" id="2840889"/>
    <lineage>
        <taxon>Bacteria</taxon>
        <taxon>Bacillati</taxon>
        <taxon>Bacillota</taxon>
        <taxon>Bacilli</taxon>
        <taxon>Bacillales</taxon>
        <taxon>Candidatus Onthovivens</taxon>
    </lineage>
</organism>
<dbReference type="InterPro" id="IPR002611">
    <property type="entry name" value="IstB_ATP-bd"/>
</dbReference>
<keyword evidence="2" id="KW-0067">ATP-binding</keyword>
<reference evidence="2" key="2">
    <citation type="journal article" date="2021" name="PeerJ">
        <title>Extensive microbial diversity within the chicken gut microbiome revealed by metagenomics and culture.</title>
        <authorList>
            <person name="Gilroy R."/>
            <person name="Ravi A."/>
            <person name="Getino M."/>
            <person name="Pursley I."/>
            <person name="Horton D.L."/>
            <person name="Alikhan N.F."/>
            <person name="Baker D."/>
            <person name="Gharbi K."/>
            <person name="Hall N."/>
            <person name="Watson M."/>
            <person name="Adriaenssens E.M."/>
            <person name="Foster-Nyarko E."/>
            <person name="Jarju S."/>
            <person name="Secka A."/>
            <person name="Antonio M."/>
            <person name="Oren A."/>
            <person name="Chaudhuri R.R."/>
            <person name="La Ragione R."/>
            <person name="Hildebrand F."/>
            <person name="Pallen M.J."/>
        </authorList>
    </citation>
    <scope>NUCLEOTIDE SEQUENCE</scope>
    <source>
        <strain evidence="2">11159</strain>
    </source>
</reference>